<dbReference type="Proteomes" id="UP001257277">
    <property type="component" value="Unassembled WGS sequence"/>
</dbReference>
<keyword evidence="2" id="KW-1185">Reference proteome</keyword>
<sequence>MKASLDDKNAILTIQQDIVFYNKSDQALNEVYLHNWSNSYKNNKTKLSQRFIEDYKKTLYFAKAEDRGFSDILNLSVNYETADFKELDDQIDIIKINLKKVLLPKDSVTITASYTVKLPNAKFTGYGKNVEGYHLRFWYLTPAVFQNGWNIMSNLNIDDLYSDISDFQIEISIPNIYTLESNLYQYDEIKKGERKEYFLIGKKKKDIILSIDKAAKFSSFKTDRVHVKTDITNTSIAQPLGTSILNRELLFIEKYLGKYPHKELFIDRITQSKNPIYGLNQLPNFLRPFSDVFKWDMTMFKAITKKYIENTLLLNNRTDYWLVNGIQYYLMMEYAEKYYPEVNLLGNLSKVWGVRSFNFAKLKFNDKYPFIYQFSSRKFLDQSLTTQADSLSNFNRKIVNKYKAGLGLRYLEDYLNKDIIRNSIQEFYLKNNLKITNSKSFADIVRSKTEKDVNWFFGDYITTNKKIDYTIKKTIIVGDSIDVTIKNKRNITAPIALYGIKDKKVVFKKWLTNIDSTKTIRIAKGNFDRLSLNFENTYPEHNTIDNSKSLKGGLFNKPLKLTFIKDVNDSYYNQLFYQPDVKYNFYDGVLLGMKLHNKPVLTRNLQFSFTPSYGTKSNSLTGTFYTRYYQYFEKTSIYRMTYSISGSNLHYAPDLAYNSFNQSVSVEFKRKTLRDAGVRVLSARLFNVDKEVAPGVVKTDQDKYSIFRLSYFYNNPNIISGFKYNLSTEIGSKFSKAIAEFRFRSLTDRNTQLDFRLYAGAFLTNNSDGDYFSFGLDRANDYLFQLNYIGRSENSGIFSQQFILAEGGFKSVLPTRFANQFMLSFNSNIGLWRWLEIYNDVAFLKNRGDQVYFAYESGIRLNFVHNIFELYFPLYSNNGWEVGQHAYPKKIRFVLTANPRAIFNFFRRGFL</sequence>
<keyword evidence="1" id="KW-0645">Protease</keyword>
<evidence type="ECO:0000313" key="1">
    <source>
        <dbReference type="EMBL" id="MDT7833330.1"/>
    </source>
</evidence>
<protein>
    <submittedName>
        <fullName evidence="1">Aminopeptidase</fullName>
    </submittedName>
</protein>
<proteinExistence type="predicted"/>
<evidence type="ECO:0000313" key="2">
    <source>
        <dbReference type="Proteomes" id="UP001257277"/>
    </source>
</evidence>
<name>A0ABU3LHX3_9FLAO</name>
<accession>A0ABU3LHX3</accession>
<dbReference type="InterPro" id="IPR027268">
    <property type="entry name" value="Peptidase_M4/M1_CTD_sf"/>
</dbReference>
<gene>
    <name evidence="1" type="ORF">RQM59_13150</name>
</gene>
<dbReference type="RefSeq" id="WP_349242582.1">
    <property type="nucleotide sequence ID" value="NZ_JAVTTO010000005.1"/>
</dbReference>
<organism evidence="1 2">
    <name type="scientific">Asprobacillus argus</name>
    <dbReference type="NCBI Taxonomy" id="3076534"/>
    <lineage>
        <taxon>Bacteria</taxon>
        <taxon>Pseudomonadati</taxon>
        <taxon>Bacteroidota</taxon>
        <taxon>Flavobacteriia</taxon>
        <taxon>Flavobacteriales</taxon>
        <taxon>Flavobacteriaceae</taxon>
        <taxon>Asprobacillus</taxon>
    </lineage>
</organism>
<keyword evidence="1" id="KW-0378">Hydrolase</keyword>
<reference evidence="1 2" key="1">
    <citation type="submission" date="2023-09" db="EMBL/GenBank/DDBJ databases">
        <title>Novel taxa isolated from Blanes Bay.</title>
        <authorList>
            <person name="Rey-Velasco X."/>
            <person name="Lucena T."/>
        </authorList>
    </citation>
    <scope>NUCLEOTIDE SEQUENCE [LARGE SCALE GENOMIC DNA]</scope>
    <source>
        <strain evidence="1 2">S356</strain>
    </source>
</reference>
<dbReference type="EMBL" id="JAVTTO010000005">
    <property type="protein sequence ID" value="MDT7833330.1"/>
    <property type="molecule type" value="Genomic_DNA"/>
</dbReference>
<dbReference type="Gene3D" id="1.10.390.10">
    <property type="entry name" value="Neutral Protease Domain 2"/>
    <property type="match status" value="1"/>
</dbReference>
<dbReference type="GO" id="GO:0004177">
    <property type="term" value="F:aminopeptidase activity"/>
    <property type="evidence" value="ECO:0007669"/>
    <property type="project" value="UniProtKB-KW"/>
</dbReference>
<comment type="caution">
    <text evidence="1">The sequence shown here is derived from an EMBL/GenBank/DDBJ whole genome shotgun (WGS) entry which is preliminary data.</text>
</comment>
<keyword evidence="1" id="KW-0031">Aminopeptidase</keyword>